<evidence type="ECO:0000313" key="2">
    <source>
        <dbReference type="Proteomes" id="UP001165986"/>
    </source>
</evidence>
<dbReference type="InterPro" id="IPR002347">
    <property type="entry name" value="SDR_fam"/>
</dbReference>
<sequence length="263" mass="29439">MSFIDEIKNANALIVGASRGIGLGFVKKLLQDDRIDKIYATYRQLESASELMALASEHSERLICLSMDITDELQIVEAIQKIRTQIKKLHLVVNCVGFLHEGNLQPEKSLRQLNSENLLRYFQINSIGAVLLAKHLLPLFRNSEGAAVSSERSVFASISAKLGSIDDNQLGGWYGYRASKAALNMFMRTAAIEYKRSCPKTWVITLHPGTTDTRLSRPFQGNVPAEKLFSVERTVTQLLAVIEQLQEGDSGYFFSWDGSKLPW</sequence>
<proteinExistence type="predicted"/>
<dbReference type="CDD" id="cd05325">
    <property type="entry name" value="carb_red_sniffer_like_SDR_c"/>
    <property type="match status" value="1"/>
</dbReference>
<protein>
    <submittedName>
        <fullName evidence="1">SDR family NAD(P)-dependent oxidoreductase</fullName>
    </submittedName>
</protein>
<dbReference type="GO" id="GO:0016491">
    <property type="term" value="F:oxidoreductase activity"/>
    <property type="evidence" value="ECO:0007669"/>
    <property type="project" value="TreeGrafter"/>
</dbReference>
<name>A0AA40VU30_9NOST</name>
<evidence type="ECO:0000313" key="1">
    <source>
        <dbReference type="EMBL" id="MBD6619231.1"/>
    </source>
</evidence>
<dbReference type="EMBL" id="VJXY01000037">
    <property type="protein sequence ID" value="MBD6619231.1"/>
    <property type="molecule type" value="Genomic_DNA"/>
</dbReference>
<gene>
    <name evidence="1" type="ORF">FNW02_26240</name>
</gene>
<dbReference type="Proteomes" id="UP001165986">
    <property type="component" value="Unassembled WGS sequence"/>
</dbReference>
<dbReference type="GO" id="GO:0005737">
    <property type="term" value="C:cytoplasm"/>
    <property type="evidence" value="ECO:0007669"/>
    <property type="project" value="TreeGrafter"/>
</dbReference>
<dbReference type="InterPro" id="IPR036291">
    <property type="entry name" value="NAD(P)-bd_dom_sf"/>
</dbReference>
<organism evidence="1 2">
    <name type="scientific">Komarekiella delphini-convector SJRDD-AB1</name>
    <dbReference type="NCBI Taxonomy" id="2593771"/>
    <lineage>
        <taxon>Bacteria</taxon>
        <taxon>Bacillati</taxon>
        <taxon>Cyanobacteriota</taxon>
        <taxon>Cyanophyceae</taxon>
        <taxon>Nostocales</taxon>
        <taxon>Nostocaceae</taxon>
        <taxon>Komarekiella</taxon>
        <taxon>Komarekiella delphini-convector</taxon>
    </lineage>
</organism>
<dbReference type="RefSeq" id="WP_191760421.1">
    <property type="nucleotide sequence ID" value="NZ_VJXY01000037.1"/>
</dbReference>
<dbReference type="InterPro" id="IPR051468">
    <property type="entry name" value="Fungal_SecMetab_SDRs"/>
</dbReference>
<comment type="caution">
    <text evidence="1">The sequence shown here is derived from an EMBL/GenBank/DDBJ whole genome shotgun (WGS) entry which is preliminary data.</text>
</comment>
<reference evidence="1" key="1">
    <citation type="submission" date="2019-07" db="EMBL/GenBank/DDBJ databases">
        <title>Toxilogical consequences of a new and cryptic species of cyanobacteria (Komarekiella delphini-convector) recovered from the epidermis of a bottlenose dolphin and 1500 ft. in the air.</title>
        <authorList>
            <person name="Brown A.O."/>
            <person name="Dvorak P."/>
            <person name="Villanueva C.D."/>
            <person name="Foss A.J."/>
            <person name="Garvey A.D."/>
            <person name="Gibson Q.A."/>
            <person name="Johansen J.R."/>
            <person name="Casamatta D.A."/>
        </authorList>
    </citation>
    <scope>NUCLEOTIDE SEQUENCE</scope>
    <source>
        <strain evidence="1">SJRDD-AB1</strain>
    </source>
</reference>
<dbReference type="PANTHER" id="PTHR43544:SF12">
    <property type="entry name" value="NAD(P)-BINDING ROSSMANN-FOLD SUPERFAMILY PROTEIN"/>
    <property type="match status" value="1"/>
</dbReference>
<dbReference type="Pfam" id="PF00106">
    <property type="entry name" value="adh_short"/>
    <property type="match status" value="1"/>
</dbReference>
<dbReference type="AlphaFoldDB" id="A0AA40VU30"/>
<dbReference type="SUPFAM" id="SSF51735">
    <property type="entry name" value="NAD(P)-binding Rossmann-fold domains"/>
    <property type="match status" value="1"/>
</dbReference>
<keyword evidence="2" id="KW-1185">Reference proteome</keyword>
<dbReference type="PRINTS" id="PR00081">
    <property type="entry name" value="GDHRDH"/>
</dbReference>
<dbReference type="PANTHER" id="PTHR43544">
    <property type="entry name" value="SHORT-CHAIN DEHYDROGENASE/REDUCTASE"/>
    <property type="match status" value="1"/>
</dbReference>
<dbReference type="Gene3D" id="3.40.50.720">
    <property type="entry name" value="NAD(P)-binding Rossmann-like Domain"/>
    <property type="match status" value="1"/>
</dbReference>
<accession>A0AA40VU30</accession>